<dbReference type="AlphaFoldDB" id="A0A382KS66"/>
<dbReference type="InterPro" id="IPR005543">
    <property type="entry name" value="PASTA_dom"/>
</dbReference>
<accession>A0A382KS66</accession>
<dbReference type="EMBL" id="UINC01081543">
    <property type="protein sequence ID" value="SVC25501.1"/>
    <property type="molecule type" value="Genomic_DNA"/>
</dbReference>
<evidence type="ECO:0000313" key="2">
    <source>
        <dbReference type="EMBL" id="SVC25501.1"/>
    </source>
</evidence>
<feature type="non-terminal residue" evidence="2">
    <location>
        <position position="1"/>
    </location>
</feature>
<protein>
    <recommendedName>
        <fullName evidence="1">PASTA domain-containing protein</fullName>
    </recommendedName>
</protein>
<gene>
    <name evidence="2" type="ORF">METZ01_LOCUS278355</name>
</gene>
<evidence type="ECO:0000259" key="1">
    <source>
        <dbReference type="PROSITE" id="PS51178"/>
    </source>
</evidence>
<name>A0A382KS66_9ZZZZ</name>
<proteinExistence type="predicted"/>
<sequence>LIVVENPKVGQWGGVVAAPAFQRTLERILHISPLEQRFPEMAERRAGRGETLALVPDLRGLRPDHAIRHASRRGVPLRLEGQGELVVAQDPVAMSVRSDGGGTITCYLGDRNQIHDLGIAETPRRQAVLLRKLSSGNRLAAVLR</sequence>
<feature type="domain" description="PASTA" evidence="1">
    <location>
        <begin position="49"/>
        <end position="110"/>
    </location>
</feature>
<dbReference type="PROSITE" id="PS51178">
    <property type="entry name" value="PASTA"/>
    <property type="match status" value="1"/>
</dbReference>
<dbReference type="SUPFAM" id="SSF54184">
    <property type="entry name" value="Penicillin-binding protein 2x (pbp-2x), c-terminal domain"/>
    <property type="match status" value="1"/>
</dbReference>
<organism evidence="2">
    <name type="scientific">marine metagenome</name>
    <dbReference type="NCBI Taxonomy" id="408172"/>
    <lineage>
        <taxon>unclassified sequences</taxon>
        <taxon>metagenomes</taxon>
        <taxon>ecological metagenomes</taxon>
    </lineage>
</organism>
<reference evidence="2" key="1">
    <citation type="submission" date="2018-05" db="EMBL/GenBank/DDBJ databases">
        <authorList>
            <person name="Lanie J.A."/>
            <person name="Ng W.-L."/>
            <person name="Kazmierczak K.M."/>
            <person name="Andrzejewski T.M."/>
            <person name="Davidsen T.M."/>
            <person name="Wayne K.J."/>
            <person name="Tettelin H."/>
            <person name="Glass J.I."/>
            <person name="Rusch D."/>
            <person name="Podicherti R."/>
            <person name="Tsui H.-C.T."/>
            <person name="Winkler M.E."/>
        </authorList>
    </citation>
    <scope>NUCLEOTIDE SEQUENCE</scope>
</reference>